<evidence type="ECO:0000313" key="3">
    <source>
        <dbReference type="Proteomes" id="UP000823641"/>
    </source>
</evidence>
<gene>
    <name evidence="2" type="ORF">IAA73_00150</name>
</gene>
<proteinExistence type="predicted"/>
<dbReference type="PROSITE" id="PS51257">
    <property type="entry name" value="PROKAR_LIPOPROTEIN"/>
    <property type="match status" value="1"/>
</dbReference>
<reference evidence="2" key="1">
    <citation type="submission" date="2020-10" db="EMBL/GenBank/DDBJ databases">
        <authorList>
            <person name="Gilroy R."/>
        </authorList>
    </citation>
    <scope>NUCLEOTIDE SEQUENCE</scope>
    <source>
        <strain evidence="2">G3-3990</strain>
    </source>
</reference>
<dbReference type="AlphaFoldDB" id="A0A9D9HRU8"/>
<protein>
    <recommendedName>
        <fullName evidence="4">Lipoprotein</fullName>
    </recommendedName>
</protein>
<feature type="chain" id="PRO_5038549849" description="Lipoprotein" evidence="1">
    <location>
        <begin position="21"/>
        <end position="162"/>
    </location>
</feature>
<organism evidence="2 3">
    <name type="scientific">Candidatus Gallipaludibacter merdavium</name>
    <dbReference type="NCBI Taxonomy" id="2840839"/>
    <lineage>
        <taxon>Bacteria</taxon>
        <taxon>Pseudomonadati</taxon>
        <taxon>Bacteroidota</taxon>
        <taxon>Bacteroidia</taxon>
        <taxon>Bacteroidales</taxon>
        <taxon>Candidatus Gallipaludibacter</taxon>
    </lineage>
</organism>
<evidence type="ECO:0000313" key="2">
    <source>
        <dbReference type="EMBL" id="MBO8458738.1"/>
    </source>
</evidence>
<sequence length="162" mass="18132">MKRIICIGGLLVLSAHVILASCGGSSQKTSFKESMEETTESVSVNEQNQVNAFLQELYDKYVFGNDGLGDFEESVEHFSPEILTKLRNEYEYDGDGYAVWLFRTGAQDDPENKSEVTSISTEDDGWYTVFFNDMGIKGSCRFQAKLVDGKVFVSEFENGSLK</sequence>
<dbReference type="EMBL" id="JADIMG010000002">
    <property type="protein sequence ID" value="MBO8458738.1"/>
    <property type="molecule type" value="Genomic_DNA"/>
</dbReference>
<comment type="caution">
    <text evidence="2">The sequence shown here is derived from an EMBL/GenBank/DDBJ whole genome shotgun (WGS) entry which is preliminary data.</text>
</comment>
<dbReference type="Proteomes" id="UP000823641">
    <property type="component" value="Unassembled WGS sequence"/>
</dbReference>
<evidence type="ECO:0008006" key="4">
    <source>
        <dbReference type="Google" id="ProtNLM"/>
    </source>
</evidence>
<keyword evidence="1" id="KW-0732">Signal</keyword>
<accession>A0A9D9HRU8</accession>
<feature type="signal peptide" evidence="1">
    <location>
        <begin position="1"/>
        <end position="20"/>
    </location>
</feature>
<evidence type="ECO:0000256" key="1">
    <source>
        <dbReference type="SAM" id="SignalP"/>
    </source>
</evidence>
<reference evidence="2" key="2">
    <citation type="journal article" date="2021" name="PeerJ">
        <title>Extensive microbial diversity within the chicken gut microbiome revealed by metagenomics and culture.</title>
        <authorList>
            <person name="Gilroy R."/>
            <person name="Ravi A."/>
            <person name="Getino M."/>
            <person name="Pursley I."/>
            <person name="Horton D.L."/>
            <person name="Alikhan N.F."/>
            <person name="Baker D."/>
            <person name="Gharbi K."/>
            <person name="Hall N."/>
            <person name="Watson M."/>
            <person name="Adriaenssens E.M."/>
            <person name="Foster-Nyarko E."/>
            <person name="Jarju S."/>
            <person name="Secka A."/>
            <person name="Antonio M."/>
            <person name="Oren A."/>
            <person name="Chaudhuri R.R."/>
            <person name="La Ragione R."/>
            <person name="Hildebrand F."/>
            <person name="Pallen M.J."/>
        </authorList>
    </citation>
    <scope>NUCLEOTIDE SEQUENCE</scope>
    <source>
        <strain evidence="2">G3-3990</strain>
    </source>
</reference>
<name>A0A9D9HRU8_9BACT</name>